<feature type="coiled-coil region" evidence="1">
    <location>
        <begin position="590"/>
        <end position="650"/>
    </location>
</feature>
<evidence type="ECO:0000313" key="3">
    <source>
        <dbReference type="EMBL" id="TNN52436.1"/>
    </source>
</evidence>
<accession>A0A4Z2GG43</accession>
<feature type="compositionally biased region" description="Basic and acidic residues" evidence="2">
    <location>
        <begin position="280"/>
        <end position="298"/>
    </location>
</feature>
<feature type="region of interest" description="Disordered" evidence="2">
    <location>
        <begin position="45"/>
        <end position="91"/>
    </location>
</feature>
<reference evidence="3 4" key="1">
    <citation type="submission" date="2019-03" db="EMBL/GenBank/DDBJ databases">
        <title>First draft genome of Liparis tanakae, snailfish: a comprehensive survey of snailfish specific genes.</title>
        <authorList>
            <person name="Kim W."/>
            <person name="Song I."/>
            <person name="Jeong J.-H."/>
            <person name="Kim D."/>
            <person name="Kim S."/>
            <person name="Ryu S."/>
            <person name="Song J.Y."/>
            <person name="Lee S.K."/>
        </authorList>
    </citation>
    <scope>NUCLEOTIDE SEQUENCE [LARGE SCALE GENOMIC DNA]</scope>
    <source>
        <tissue evidence="3">Muscle</tissue>
    </source>
</reference>
<sequence>MHQEITEEDINKSSNGPGLDSAPPKRDPCDLLLDAIDAQLGQLQVQPHKCQTHSLKDAERSSGFRDGPEIHKETKHKSAGGTTDTEESVTQREQVMWRLERLLGDACNEGRMAGGSQPPSDSICTEDFVRRFRDEMIELTLPSSNVQQLDREESTGRTVRSDWGNRQREQRETLQVRTLRTAGTATAGKSSEDTETDHYRRRKELEKRLDDGDGVNTSWRENGGAGERYNSPQRRADDGSSQMSSQDNGHTRSPAKALRNKRDTSRLVCSLGDEKDTEEEMTRWSRRSRSERASEKTPSDLARMKQRLSTIRQKCEKEEMMLQRKKTQIKDVELSLSQLQQRRKHALQELKQLAGETTKMEREKRTLRDSRAEQESISCQLNELQRQRDSCILEHGAGMSARERKEMERQLEDAKAELFAEQRRAREKLESIQERLEETHEELQRVTEEERSLRSRCASLEGKQKQKKEQIEAVEFQVGKLQGELEECKIRVGTQDTMLAQKELQMLDLQQHRGALRAERDDLRAELQRITIQHCSALKEAHGTMEAALKQQQKDLSLAHEQHVQKVNKETEEEKANTVKEHALFFTRHIESLQSSLQLKEEEAKELRASLEQQQQREEELQIKALETVHNAIEEERKKWEAEKVKALQVHCGILEERNRKSLEGMRSETQREKSKVVELNTRVHDMESERCAQQRAQESLLAVICKSLKEEHRAELQTLQRQMAQERQRAALRLEQAAQVAEKEADKLHMALEESQRSHNQTTAELEQQLGRWAQELGADPTAAEALTRLRTLREQLKHSVHRLQQELDSQKETTEQLRRDKEQELSIQRQQLRMDRDHALDALKERLILEHVEELSRLKRPPARDGGALVGGAAASLRKQLRAKDLELRQVQSSMAQWEERTAARLAGKFEEELTAELESEPFRLRQKGSSGGRHNTNSMQEWLLKG</sequence>
<feature type="region of interest" description="Disordered" evidence="2">
    <location>
        <begin position="143"/>
        <end position="304"/>
    </location>
</feature>
<feature type="compositionally biased region" description="Basic and acidic residues" evidence="2">
    <location>
        <begin position="190"/>
        <end position="211"/>
    </location>
</feature>
<dbReference type="OrthoDB" id="6158625at2759"/>
<dbReference type="AlphaFoldDB" id="A0A4Z2GG43"/>
<gene>
    <name evidence="3" type="ORF">EYF80_037336</name>
</gene>
<feature type="coiled-coil region" evidence="1">
    <location>
        <begin position="506"/>
        <end position="533"/>
    </location>
</feature>
<evidence type="ECO:0000256" key="2">
    <source>
        <dbReference type="SAM" id="MobiDB-lite"/>
    </source>
</evidence>
<name>A0A4Z2GG43_9TELE</name>
<keyword evidence="4" id="KW-1185">Reference proteome</keyword>
<feature type="region of interest" description="Disordered" evidence="2">
    <location>
        <begin position="923"/>
        <end position="949"/>
    </location>
</feature>
<feature type="region of interest" description="Disordered" evidence="2">
    <location>
        <begin position="805"/>
        <end position="827"/>
    </location>
</feature>
<proteinExistence type="predicted"/>
<organism evidence="3 4">
    <name type="scientific">Liparis tanakae</name>
    <name type="common">Tanaka's snailfish</name>
    <dbReference type="NCBI Taxonomy" id="230148"/>
    <lineage>
        <taxon>Eukaryota</taxon>
        <taxon>Metazoa</taxon>
        <taxon>Chordata</taxon>
        <taxon>Craniata</taxon>
        <taxon>Vertebrata</taxon>
        <taxon>Euteleostomi</taxon>
        <taxon>Actinopterygii</taxon>
        <taxon>Neopterygii</taxon>
        <taxon>Teleostei</taxon>
        <taxon>Neoteleostei</taxon>
        <taxon>Acanthomorphata</taxon>
        <taxon>Eupercaria</taxon>
        <taxon>Perciformes</taxon>
        <taxon>Cottioidei</taxon>
        <taxon>Cottales</taxon>
        <taxon>Liparidae</taxon>
        <taxon>Liparis</taxon>
    </lineage>
</organism>
<dbReference type="Proteomes" id="UP000314294">
    <property type="component" value="Unassembled WGS sequence"/>
</dbReference>
<feature type="compositionally biased region" description="Basic and acidic residues" evidence="2">
    <location>
        <begin position="54"/>
        <end position="72"/>
    </location>
</feature>
<feature type="compositionally biased region" description="Basic and acidic residues" evidence="2">
    <location>
        <begin position="805"/>
        <end position="826"/>
    </location>
</feature>
<evidence type="ECO:0008006" key="5">
    <source>
        <dbReference type="Google" id="ProtNLM"/>
    </source>
</evidence>
<feature type="compositionally biased region" description="Basic and acidic residues" evidence="2">
    <location>
        <begin position="1"/>
        <end position="11"/>
    </location>
</feature>
<evidence type="ECO:0000256" key="1">
    <source>
        <dbReference type="SAM" id="Coils"/>
    </source>
</evidence>
<dbReference type="EMBL" id="SRLO01000547">
    <property type="protein sequence ID" value="TNN52436.1"/>
    <property type="molecule type" value="Genomic_DNA"/>
</dbReference>
<feature type="compositionally biased region" description="Polar residues" evidence="2">
    <location>
        <begin position="239"/>
        <end position="248"/>
    </location>
</feature>
<feature type="compositionally biased region" description="Basic and acidic residues" evidence="2">
    <location>
        <begin position="149"/>
        <end position="174"/>
    </location>
</feature>
<evidence type="ECO:0000313" key="4">
    <source>
        <dbReference type="Proteomes" id="UP000314294"/>
    </source>
</evidence>
<feature type="coiled-coil region" evidence="1">
    <location>
        <begin position="710"/>
        <end position="759"/>
    </location>
</feature>
<protein>
    <recommendedName>
        <fullName evidence="5">Trichohyalin</fullName>
    </recommendedName>
</protein>
<keyword evidence="1" id="KW-0175">Coiled coil</keyword>
<comment type="caution">
    <text evidence="3">The sequence shown here is derived from an EMBL/GenBank/DDBJ whole genome shotgun (WGS) entry which is preliminary data.</text>
</comment>
<feature type="region of interest" description="Disordered" evidence="2">
    <location>
        <begin position="1"/>
        <end position="29"/>
    </location>
</feature>